<comment type="caution">
    <text evidence="1">The sequence shown here is derived from an EMBL/GenBank/DDBJ whole genome shotgun (WGS) entry which is preliminary data.</text>
</comment>
<accession>A0A1V6R8D0</accession>
<gene>
    <name evidence="1" type="ORF">PENVUL_c083G00238</name>
</gene>
<dbReference type="AlphaFoldDB" id="A0A1V6R8D0"/>
<organism evidence="1 2">
    <name type="scientific">Penicillium vulpinum</name>
    <dbReference type="NCBI Taxonomy" id="29845"/>
    <lineage>
        <taxon>Eukaryota</taxon>
        <taxon>Fungi</taxon>
        <taxon>Dikarya</taxon>
        <taxon>Ascomycota</taxon>
        <taxon>Pezizomycotina</taxon>
        <taxon>Eurotiomycetes</taxon>
        <taxon>Eurotiomycetidae</taxon>
        <taxon>Eurotiales</taxon>
        <taxon>Aspergillaceae</taxon>
        <taxon>Penicillium</taxon>
    </lineage>
</organism>
<proteinExistence type="predicted"/>
<evidence type="ECO:0000313" key="1">
    <source>
        <dbReference type="EMBL" id="OQD97551.1"/>
    </source>
</evidence>
<reference evidence="2" key="1">
    <citation type="journal article" date="2017" name="Nat. Microbiol.">
        <title>Global analysis of biosynthetic gene clusters reveals vast potential of secondary metabolite production in Penicillium species.</title>
        <authorList>
            <person name="Nielsen J.C."/>
            <person name="Grijseels S."/>
            <person name="Prigent S."/>
            <person name="Ji B."/>
            <person name="Dainat J."/>
            <person name="Nielsen K.F."/>
            <person name="Frisvad J.C."/>
            <person name="Workman M."/>
            <person name="Nielsen J."/>
        </authorList>
    </citation>
    <scope>NUCLEOTIDE SEQUENCE [LARGE SCALE GENOMIC DNA]</scope>
    <source>
        <strain evidence="2">IBT 29486</strain>
    </source>
</reference>
<keyword evidence="2" id="KW-1185">Reference proteome</keyword>
<dbReference type="STRING" id="29845.A0A1V6R8D0"/>
<sequence>MLNERDEQLDAEQYITGEQSIWRAVYNLMRCPSPSCHLGPHCWQDPYGKKHYQLRTHHLKRLIAYVESGGIRECQDDVPDAVREELFLEEWQKLESLQSKGNKMLAPGNCPPININFMGGQPHLQSPATNSIPALATPPPQNGPIVDQLVIDGPRDVAVREYTAWQETNSMLSLSHPSAQ</sequence>
<dbReference type="EMBL" id="MDYP01000083">
    <property type="protein sequence ID" value="OQD97551.1"/>
    <property type="molecule type" value="Genomic_DNA"/>
</dbReference>
<protein>
    <submittedName>
        <fullName evidence="1">Uncharacterized protein</fullName>
    </submittedName>
</protein>
<dbReference type="Proteomes" id="UP000191518">
    <property type="component" value="Unassembled WGS sequence"/>
</dbReference>
<name>A0A1V6R8D0_9EURO</name>
<evidence type="ECO:0000313" key="2">
    <source>
        <dbReference type="Proteomes" id="UP000191518"/>
    </source>
</evidence>